<dbReference type="OrthoDB" id="9856272at2"/>
<evidence type="ECO:0000256" key="1">
    <source>
        <dbReference type="SAM" id="Phobius"/>
    </source>
</evidence>
<dbReference type="AlphaFoldDB" id="A0A318D685"/>
<feature type="transmembrane region" description="Helical" evidence="1">
    <location>
        <begin position="7"/>
        <end position="25"/>
    </location>
</feature>
<reference evidence="2 3" key="1">
    <citation type="submission" date="2018-05" db="EMBL/GenBank/DDBJ databases">
        <title>Kangiella spongicola genome sequence.</title>
        <authorList>
            <person name="Maclea K.S."/>
            <person name="Goen A.E."/>
            <person name="Kelley C."/>
            <person name="Underriner A."/>
            <person name="Silverwood T."/>
            <person name="Trachtenberg A.M."/>
        </authorList>
    </citation>
    <scope>NUCLEOTIDE SEQUENCE [LARGE SCALE GENOMIC DNA]</scope>
    <source>
        <strain evidence="2 3">ATCC BAA-2076</strain>
    </source>
</reference>
<keyword evidence="1" id="KW-1133">Transmembrane helix</keyword>
<keyword evidence="1" id="KW-0812">Transmembrane</keyword>
<keyword evidence="3" id="KW-1185">Reference proteome</keyword>
<comment type="caution">
    <text evidence="2">The sequence shown here is derived from an EMBL/GenBank/DDBJ whole genome shotgun (WGS) entry which is preliminary data.</text>
</comment>
<sequence length="193" mass="22463">MSKFDKWILFSIAIPVGLLFCFSLSHDFVPSKWWTKFSFYLSIIFGALLTITVYRYQYRVWILKNKIKKYSFKWILNIFLVYFGAPLMGTLASFCALSVGVGKIENQLFSETEIALIYQSAIYKSTNSRSWCNQYLEPKAYSSRMMNYKFCIENVNISPIVKSVNIRVLESVSSLGRRAKSWELVDVELKAEK</sequence>
<accession>A0A318D685</accession>
<gene>
    <name evidence="2" type="ORF">DL796_04265</name>
</gene>
<feature type="transmembrane region" description="Helical" evidence="1">
    <location>
        <begin position="37"/>
        <end position="54"/>
    </location>
</feature>
<dbReference type="RefSeq" id="WP_110200300.1">
    <property type="nucleotide sequence ID" value="NZ_QICH01000001.1"/>
</dbReference>
<evidence type="ECO:0000313" key="3">
    <source>
        <dbReference type="Proteomes" id="UP000247689"/>
    </source>
</evidence>
<evidence type="ECO:0000313" key="2">
    <source>
        <dbReference type="EMBL" id="PXF64361.1"/>
    </source>
</evidence>
<dbReference type="EMBL" id="QICH01000001">
    <property type="protein sequence ID" value="PXF64361.1"/>
    <property type="molecule type" value="Genomic_DNA"/>
</dbReference>
<protein>
    <submittedName>
        <fullName evidence="2">Uncharacterized protein</fullName>
    </submittedName>
</protein>
<organism evidence="2 3">
    <name type="scientific">Kangiella spongicola</name>
    <dbReference type="NCBI Taxonomy" id="796379"/>
    <lineage>
        <taxon>Bacteria</taxon>
        <taxon>Pseudomonadati</taxon>
        <taxon>Pseudomonadota</taxon>
        <taxon>Gammaproteobacteria</taxon>
        <taxon>Kangiellales</taxon>
        <taxon>Kangiellaceae</taxon>
        <taxon>Kangiella</taxon>
    </lineage>
</organism>
<proteinExistence type="predicted"/>
<name>A0A318D685_9GAMM</name>
<keyword evidence="1" id="KW-0472">Membrane</keyword>
<feature type="transmembrane region" description="Helical" evidence="1">
    <location>
        <begin position="74"/>
        <end position="101"/>
    </location>
</feature>
<dbReference type="Proteomes" id="UP000247689">
    <property type="component" value="Unassembled WGS sequence"/>
</dbReference>